<feature type="compositionally biased region" description="Basic and acidic residues" evidence="1">
    <location>
        <begin position="26"/>
        <end position="39"/>
    </location>
</feature>
<sequence>MELKQKCFQVFSRKRPLGVPRLTHPSAEHNRDLEGDMNN</sequence>
<accession>A0A9X9QA16</accession>
<keyword evidence="3" id="KW-1185">Reference proteome</keyword>
<evidence type="ECO:0000313" key="3">
    <source>
        <dbReference type="Proteomes" id="UP000269945"/>
    </source>
</evidence>
<name>A0A9X9QA16_GULGU</name>
<evidence type="ECO:0000313" key="2">
    <source>
        <dbReference type="EMBL" id="VCX41437.1"/>
    </source>
</evidence>
<reference evidence="2 3" key="1">
    <citation type="submission" date="2018-10" db="EMBL/GenBank/DDBJ databases">
        <authorList>
            <person name="Ekblom R."/>
            <person name="Jareborg N."/>
        </authorList>
    </citation>
    <scope>NUCLEOTIDE SEQUENCE [LARGE SCALE GENOMIC DNA]</scope>
    <source>
        <tissue evidence="2">Muscle</tissue>
    </source>
</reference>
<protein>
    <submittedName>
        <fullName evidence="2">Uncharacterized protein</fullName>
    </submittedName>
</protein>
<comment type="caution">
    <text evidence="2">The sequence shown here is derived from an EMBL/GenBank/DDBJ whole genome shotgun (WGS) entry which is preliminary data.</text>
</comment>
<evidence type="ECO:0000256" key="1">
    <source>
        <dbReference type="SAM" id="MobiDB-lite"/>
    </source>
</evidence>
<gene>
    <name evidence="2" type="ORF">BN2614_LOCUS1</name>
</gene>
<proteinExistence type="predicted"/>
<dbReference type="Proteomes" id="UP000269945">
    <property type="component" value="Unassembled WGS sequence"/>
</dbReference>
<dbReference type="AlphaFoldDB" id="A0A9X9QA16"/>
<feature type="region of interest" description="Disordered" evidence="1">
    <location>
        <begin position="18"/>
        <end position="39"/>
    </location>
</feature>
<organism evidence="2 3">
    <name type="scientific">Gulo gulo</name>
    <name type="common">Wolverine</name>
    <name type="synonym">Gluton</name>
    <dbReference type="NCBI Taxonomy" id="48420"/>
    <lineage>
        <taxon>Eukaryota</taxon>
        <taxon>Metazoa</taxon>
        <taxon>Chordata</taxon>
        <taxon>Craniata</taxon>
        <taxon>Vertebrata</taxon>
        <taxon>Euteleostomi</taxon>
        <taxon>Mammalia</taxon>
        <taxon>Eutheria</taxon>
        <taxon>Laurasiatheria</taxon>
        <taxon>Carnivora</taxon>
        <taxon>Caniformia</taxon>
        <taxon>Musteloidea</taxon>
        <taxon>Mustelidae</taxon>
        <taxon>Guloninae</taxon>
        <taxon>Gulo</taxon>
    </lineage>
</organism>
<dbReference type="EMBL" id="CYRY02045909">
    <property type="protein sequence ID" value="VCX41437.1"/>
    <property type="molecule type" value="Genomic_DNA"/>
</dbReference>